<feature type="transmembrane region" description="Helical" evidence="12">
    <location>
        <begin position="91"/>
        <end position="114"/>
    </location>
</feature>
<dbReference type="Pfam" id="PF02378">
    <property type="entry name" value="PTS_EIIC"/>
    <property type="match status" value="1"/>
</dbReference>
<dbReference type="InterPro" id="IPR050429">
    <property type="entry name" value="PTS_Glucose_EIICBA"/>
</dbReference>
<proteinExistence type="predicted"/>
<dbReference type="PANTHER" id="PTHR30009">
    <property type="entry name" value="CYTOCHROME C-TYPE SYNTHESIS PROTEIN AND PTS TRANSMEMBRANE COMPONENT"/>
    <property type="match status" value="1"/>
</dbReference>
<keyword evidence="2" id="KW-0813">Transport</keyword>
<evidence type="ECO:0000256" key="2">
    <source>
        <dbReference type="ARBA" id="ARBA00022448"/>
    </source>
</evidence>
<feature type="active site" description="Phosphocysteine intermediate; for EIIB activity" evidence="11">
    <location>
        <position position="474"/>
    </location>
</feature>
<dbReference type="InterPro" id="IPR036878">
    <property type="entry name" value="Glu_permease_IIB"/>
</dbReference>
<keyword evidence="8" id="KW-0418">Kinase</keyword>
<dbReference type="InterPro" id="IPR018113">
    <property type="entry name" value="PTrfase_EIIB_Cys"/>
</dbReference>
<evidence type="ECO:0000256" key="3">
    <source>
        <dbReference type="ARBA" id="ARBA00022475"/>
    </source>
</evidence>
<evidence type="ECO:0000256" key="6">
    <source>
        <dbReference type="ARBA" id="ARBA00022683"/>
    </source>
</evidence>
<dbReference type="Gene3D" id="3.30.1360.60">
    <property type="entry name" value="Glucose permease domain IIB"/>
    <property type="match status" value="2"/>
</dbReference>
<name>A0A916QHC9_9LACO</name>
<feature type="transmembrane region" description="Helical" evidence="12">
    <location>
        <begin position="238"/>
        <end position="259"/>
    </location>
</feature>
<dbReference type="CDD" id="cd00212">
    <property type="entry name" value="PTS_IIB_glc"/>
    <property type="match status" value="1"/>
</dbReference>
<feature type="transmembrane region" description="Helical" evidence="12">
    <location>
        <begin position="178"/>
        <end position="199"/>
    </location>
</feature>
<comment type="caution">
    <text evidence="15">The sequence shown here is derived from an EMBL/GenBank/DDBJ whole genome shotgun (WGS) entry which is preliminary data.</text>
</comment>
<evidence type="ECO:0000256" key="11">
    <source>
        <dbReference type="PROSITE-ProRule" id="PRU00421"/>
    </source>
</evidence>
<evidence type="ECO:0000256" key="12">
    <source>
        <dbReference type="SAM" id="Phobius"/>
    </source>
</evidence>
<protein>
    <submittedName>
        <fullName evidence="15">Alpha-glucoside-specific PTS system IIBC component</fullName>
    </submittedName>
</protein>
<keyword evidence="5" id="KW-0808">Transferase</keyword>
<dbReference type="InterPro" id="IPR010975">
    <property type="entry name" value="PTS_IIBC_a_glc"/>
</dbReference>
<dbReference type="NCBIfam" id="TIGR02005">
    <property type="entry name" value="PTS-IIBC-alpha"/>
    <property type="match status" value="1"/>
</dbReference>
<dbReference type="SUPFAM" id="SSF55604">
    <property type="entry name" value="Glucose permease domain IIB"/>
    <property type="match status" value="2"/>
</dbReference>
<evidence type="ECO:0000256" key="10">
    <source>
        <dbReference type="ARBA" id="ARBA00023136"/>
    </source>
</evidence>
<dbReference type="PROSITE" id="PS51103">
    <property type="entry name" value="PTS_EIIC_TYPE_1"/>
    <property type="match status" value="1"/>
</dbReference>
<evidence type="ECO:0000256" key="4">
    <source>
        <dbReference type="ARBA" id="ARBA00022597"/>
    </source>
</evidence>
<dbReference type="GO" id="GO:0008982">
    <property type="term" value="F:protein-N(PI)-phosphohistidine-sugar phosphotransferase activity"/>
    <property type="evidence" value="ECO:0007669"/>
    <property type="project" value="InterPro"/>
</dbReference>
<dbReference type="InterPro" id="IPR013013">
    <property type="entry name" value="PTS_EIIC_1"/>
</dbReference>
<feature type="domain" description="PTS EIIB type-1" evidence="13">
    <location>
        <begin position="452"/>
        <end position="534"/>
    </location>
</feature>
<evidence type="ECO:0000256" key="9">
    <source>
        <dbReference type="ARBA" id="ARBA00022989"/>
    </source>
</evidence>
<evidence type="ECO:0000259" key="14">
    <source>
        <dbReference type="PROSITE" id="PS51103"/>
    </source>
</evidence>
<keyword evidence="7 12" id="KW-0812">Transmembrane</keyword>
<reference evidence="15" key="1">
    <citation type="submission" date="2020-08" db="EMBL/GenBank/DDBJ databases">
        <title>Taxonomic study for Lactobacillus species isolated from hardwood bark.</title>
        <authorList>
            <person name="Tohno M."/>
            <person name="Tanizawa Y."/>
        </authorList>
    </citation>
    <scope>NUCLEOTIDE SEQUENCE</scope>
    <source>
        <strain evidence="15">B40</strain>
    </source>
</reference>
<evidence type="ECO:0000256" key="1">
    <source>
        <dbReference type="ARBA" id="ARBA00004651"/>
    </source>
</evidence>
<dbReference type="RefSeq" id="WP_212781093.1">
    <property type="nucleotide sequence ID" value="NZ_BMAY01000010.1"/>
</dbReference>
<keyword evidence="9 12" id="KW-1133">Transmembrane helix</keyword>
<organism evidence="15 16">
    <name type="scientific">Lactobacillus corticis</name>
    <dbReference type="NCBI Taxonomy" id="2201249"/>
    <lineage>
        <taxon>Bacteria</taxon>
        <taxon>Bacillati</taxon>
        <taxon>Bacillota</taxon>
        <taxon>Bacilli</taxon>
        <taxon>Lactobacillales</taxon>
        <taxon>Lactobacillaceae</taxon>
        <taxon>Lactobacillus</taxon>
    </lineage>
</organism>
<feature type="active site" description="Phosphocysteine intermediate; for EIIB activity" evidence="11">
    <location>
        <position position="568"/>
    </location>
</feature>
<feature type="transmembrane region" description="Helical" evidence="12">
    <location>
        <begin position="12"/>
        <end position="37"/>
    </location>
</feature>
<evidence type="ECO:0000313" key="16">
    <source>
        <dbReference type="Proteomes" id="UP000677218"/>
    </source>
</evidence>
<feature type="transmembrane region" description="Helical" evidence="12">
    <location>
        <begin position="312"/>
        <end position="327"/>
    </location>
</feature>
<dbReference type="PANTHER" id="PTHR30009:SF12">
    <property type="entry name" value="PHOSPHOTRANSFERASE IIC COMPONENT GLVC"/>
    <property type="match status" value="1"/>
</dbReference>
<feature type="transmembrane region" description="Helical" evidence="12">
    <location>
        <begin position="134"/>
        <end position="157"/>
    </location>
</feature>
<dbReference type="GO" id="GO:0009401">
    <property type="term" value="P:phosphoenolpyruvate-dependent sugar phosphotransferase system"/>
    <property type="evidence" value="ECO:0007669"/>
    <property type="project" value="UniProtKB-KW"/>
</dbReference>
<dbReference type="GO" id="GO:0090563">
    <property type="term" value="F:protein-phosphocysteine-sugar phosphotransferase activity"/>
    <property type="evidence" value="ECO:0007669"/>
    <property type="project" value="TreeGrafter"/>
</dbReference>
<feature type="transmembrane region" description="Helical" evidence="12">
    <location>
        <begin position="205"/>
        <end position="226"/>
    </location>
</feature>
<gene>
    <name evidence="15" type="ORF">LCB40_12810</name>
</gene>
<dbReference type="GO" id="GO:0016301">
    <property type="term" value="F:kinase activity"/>
    <property type="evidence" value="ECO:0007669"/>
    <property type="project" value="UniProtKB-KW"/>
</dbReference>
<accession>A0A916QHC9</accession>
<keyword evidence="10 12" id="KW-0472">Membrane</keyword>
<evidence type="ECO:0000256" key="7">
    <source>
        <dbReference type="ARBA" id="ARBA00022692"/>
    </source>
</evidence>
<dbReference type="InterPro" id="IPR003352">
    <property type="entry name" value="PTS_EIIC"/>
</dbReference>
<evidence type="ECO:0000259" key="13">
    <source>
        <dbReference type="PROSITE" id="PS51098"/>
    </source>
</evidence>
<dbReference type="Pfam" id="PF00367">
    <property type="entry name" value="PTS_EIIB"/>
    <property type="match status" value="2"/>
</dbReference>
<sequence>MMQKLQRFGAAMFVPVLLFSFAGIVVALGSLFNNATIFGSLATPGSTWYNVWDTISAGGWTVFNQEAILFVVGLPIGLANNSKGRAAMESVITYLTFNYFVGAILSHWGAAFGIPNYDKIQIVANATNHGLTNIAGIKTLDTSIVGALVVAGIVVWLHNRYFDKKLPEWLGTFQGSTYVYVLGFFAMIPLAVLTCWLWPKVQAGITAMQEFMVASGYIGIWLYNFLNRVLIPTGLHHLVYIPFQYGPAVVAGGLQPYWLKHLSEYAASTKPLKQLAPQLGFQLYGNEKVFLVPAICYSFYVTAKKNKKKQTAALLIPAALTSALAGITEPVDFTYLFAAPLLWIIYSLLSATMNTIMNAFGLVGNMTDGAIGIAAQNWIPLWANHWKVYVMEFIVGIAFAILTFFIFKIMIEKNNYITPGREADDEDVHLLNKKEYKEKKAAQAEAESDPYIGRARAYLELLGGADNIEELSSCATRLRVTVADPNKLGSDAQFRANKAVNVVHHGKAIQVIVGLDVAQVLEKMQGIIKDQSGKDITSQDDDNPVIEKATAYVDLLGGAGNIQDIIACSTRVRVHVVDTAKVASDENFKKFDVYEVQRRDDQEIDLVTGLDADQVVEEMKGLI</sequence>
<keyword evidence="16" id="KW-1185">Reference proteome</keyword>
<feature type="transmembrane region" description="Helical" evidence="12">
    <location>
        <begin position="279"/>
        <end position="300"/>
    </location>
</feature>
<dbReference type="EMBL" id="BMAY01000010">
    <property type="protein sequence ID" value="GFZ27401.1"/>
    <property type="molecule type" value="Genomic_DNA"/>
</dbReference>
<keyword evidence="6" id="KW-0598">Phosphotransferase system</keyword>
<dbReference type="PROSITE" id="PS51098">
    <property type="entry name" value="PTS_EIIB_TYPE_1"/>
    <property type="match status" value="2"/>
</dbReference>
<evidence type="ECO:0000313" key="15">
    <source>
        <dbReference type="EMBL" id="GFZ27401.1"/>
    </source>
</evidence>
<evidence type="ECO:0000256" key="8">
    <source>
        <dbReference type="ARBA" id="ARBA00022777"/>
    </source>
</evidence>
<dbReference type="GO" id="GO:0005886">
    <property type="term" value="C:plasma membrane"/>
    <property type="evidence" value="ECO:0007669"/>
    <property type="project" value="UniProtKB-SubCell"/>
</dbReference>
<dbReference type="GO" id="GO:0015764">
    <property type="term" value="P:N-acetylglucosamine transport"/>
    <property type="evidence" value="ECO:0007669"/>
    <property type="project" value="TreeGrafter"/>
</dbReference>
<feature type="domain" description="PTS EIIC type-1" evidence="14">
    <location>
        <begin position="1"/>
        <end position="423"/>
    </location>
</feature>
<keyword evidence="4" id="KW-0762">Sugar transport</keyword>
<feature type="domain" description="PTS EIIB type-1" evidence="13">
    <location>
        <begin position="546"/>
        <end position="623"/>
    </location>
</feature>
<dbReference type="NCBIfam" id="TIGR00826">
    <property type="entry name" value="EIIB_glc"/>
    <property type="match status" value="1"/>
</dbReference>
<feature type="transmembrane region" description="Helical" evidence="12">
    <location>
        <begin position="388"/>
        <end position="407"/>
    </location>
</feature>
<dbReference type="AlphaFoldDB" id="A0A916QHC9"/>
<dbReference type="InterPro" id="IPR001996">
    <property type="entry name" value="PTS_IIB_1"/>
</dbReference>
<keyword evidence="3" id="KW-1003">Cell membrane</keyword>
<evidence type="ECO:0000256" key="5">
    <source>
        <dbReference type="ARBA" id="ARBA00022679"/>
    </source>
</evidence>
<dbReference type="Proteomes" id="UP000677218">
    <property type="component" value="Unassembled WGS sequence"/>
</dbReference>
<feature type="transmembrane region" description="Helical" evidence="12">
    <location>
        <begin position="57"/>
        <end position="79"/>
    </location>
</feature>
<dbReference type="PROSITE" id="PS01035">
    <property type="entry name" value="PTS_EIIB_TYPE_1_CYS"/>
    <property type="match status" value="2"/>
</dbReference>
<comment type="subcellular location">
    <subcellularLocation>
        <location evidence="1">Cell membrane</location>
        <topology evidence="1">Multi-pass membrane protein</topology>
    </subcellularLocation>
</comment>